<dbReference type="EMBL" id="CAMAPD010000032">
    <property type="protein sequence ID" value="CAH9068097.1"/>
    <property type="molecule type" value="Genomic_DNA"/>
</dbReference>
<proteinExistence type="predicted"/>
<keyword evidence="1" id="KW-0472">Membrane</keyword>
<evidence type="ECO:0000256" key="1">
    <source>
        <dbReference type="SAM" id="Phobius"/>
    </source>
</evidence>
<evidence type="ECO:0000313" key="2">
    <source>
        <dbReference type="EMBL" id="CAH9062617.1"/>
    </source>
</evidence>
<feature type="transmembrane region" description="Helical" evidence="1">
    <location>
        <begin position="34"/>
        <end position="53"/>
    </location>
</feature>
<name>A0A9W4R1F8_9GAMM</name>
<keyword evidence="4" id="KW-1185">Reference proteome</keyword>
<dbReference type="AlphaFoldDB" id="A0A9W4R1F8"/>
<evidence type="ECO:0000313" key="3">
    <source>
        <dbReference type="EMBL" id="CAH9068097.1"/>
    </source>
</evidence>
<dbReference type="RefSeq" id="WP_261595333.1">
    <property type="nucleotide sequence ID" value="NZ_CAMAPC010000013.1"/>
</dbReference>
<evidence type="ECO:0000313" key="5">
    <source>
        <dbReference type="Proteomes" id="UP001152485"/>
    </source>
</evidence>
<gene>
    <name evidence="2" type="ORF">PSECIP111854_03049</name>
    <name evidence="3" type="ORF">PSECIP111951_04015</name>
</gene>
<dbReference type="Proteomes" id="UP001152467">
    <property type="component" value="Unassembled WGS sequence"/>
</dbReference>
<protein>
    <submittedName>
        <fullName evidence="2">Uncharacterized protein</fullName>
    </submittedName>
</protein>
<accession>A0A9W4R1F8</accession>
<dbReference type="EMBL" id="CAMAPC010000013">
    <property type="protein sequence ID" value="CAH9062617.1"/>
    <property type="molecule type" value="Genomic_DNA"/>
</dbReference>
<evidence type="ECO:0000313" key="4">
    <source>
        <dbReference type="Proteomes" id="UP001152467"/>
    </source>
</evidence>
<keyword evidence="1" id="KW-0812">Transmembrane</keyword>
<dbReference type="Proteomes" id="UP001152485">
    <property type="component" value="Unassembled WGS sequence"/>
</dbReference>
<reference evidence="2 5" key="1">
    <citation type="submission" date="2022-07" db="EMBL/GenBank/DDBJ databases">
        <authorList>
            <person name="Criscuolo A."/>
        </authorList>
    </citation>
    <scope>NUCLEOTIDE SEQUENCE</scope>
    <source>
        <strain evidence="5">CIP 111951</strain>
        <strain evidence="2">CIP111854</strain>
        <strain evidence="3">CIP111951</strain>
    </source>
</reference>
<organism evidence="2 4">
    <name type="scientific">Pseudoalteromonas holothuriae</name>
    <dbReference type="NCBI Taxonomy" id="2963714"/>
    <lineage>
        <taxon>Bacteria</taxon>
        <taxon>Pseudomonadati</taxon>
        <taxon>Pseudomonadota</taxon>
        <taxon>Gammaproteobacteria</taxon>
        <taxon>Alteromonadales</taxon>
        <taxon>Pseudoalteromonadaceae</taxon>
        <taxon>Pseudoalteromonas</taxon>
    </lineage>
</organism>
<comment type="caution">
    <text evidence="2">The sequence shown here is derived from an EMBL/GenBank/DDBJ whole genome shotgun (WGS) entry which is preliminary data.</text>
</comment>
<keyword evidence="1" id="KW-1133">Transmembrane helix</keyword>
<sequence length="164" mass="19268">MTQHTMKHGDWARIVETRQIKKQVQPKRSTNNKFVIISLLIGFFVIAALWVYALDNTQEHQISALKKVQKERITRHFSKQFMMGSWQLYDAKFSKLDINVLIKMPTNLAMNEQQITTYIKDSICPSLGNQIWHDVNYYNLYINLFVDSPRKGIYTKCQNPNLSL</sequence>